<dbReference type="eggNOG" id="COG0754">
    <property type="taxonomic scope" value="Bacteria"/>
</dbReference>
<dbReference type="HOGENOM" id="CLU_059175_0_0_6"/>
<dbReference type="Pfam" id="PF03738">
    <property type="entry name" value="GSP_synth"/>
    <property type="match status" value="1"/>
</dbReference>
<proteinExistence type="predicted"/>
<evidence type="ECO:0000256" key="2">
    <source>
        <dbReference type="ARBA" id="ARBA00022723"/>
    </source>
</evidence>
<dbReference type="KEGG" id="pprc:PFLCHA0_c56660"/>
<evidence type="ECO:0000313" key="7">
    <source>
        <dbReference type="EMBL" id="AGL87394.1"/>
    </source>
</evidence>
<dbReference type="SUPFAM" id="SSF52440">
    <property type="entry name" value="PreATP-grasp domain"/>
    <property type="match status" value="1"/>
</dbReference>
<organism evidence="7 8">
    <name type="scientific">Pseudomonas protegens (strain DSM 19095 / LMG 27888 / CFBP 6595 / CHA0)</name>
    <dbReference type="NCBI Taxonomy" id="1124983"/>
    <lineage>
        <taxon>Bacteria</taxon>
        <taxon>Pseudomonadati</taxon>
        <taxon>Pseudomonadota</taxon>
        <taxon>Gammaproteobacteria</taxon>
        <taxon>Pseudomonadales</taxon>
        <taxon>Pseudomonadaceae</taxon>
        <taxon>Pseudomonas</taxon>
    </lineage>
</organism>
<keyword evidence="2" id="KW-0479">Metal-binding</keyword>
<gene>
    <name evidence="7" type="ORF">PFLCHA0_c56660</name>
</gene>
<dbReference type="Proteomes" id="UP000013940">
    <property type="component" value="Chromosome"/>
</dbReference>
<sequence>MKRIPSTPRADWQATAEQLGFAFHTFDGEPYWDESAYYRFSLRQIEDDLEDPTQELHELCMALVAEVVDSEELLERLAIPAAFHELIRQSWKQGDPHLYGRMDLCYDGTGPAKLLETNYDTPTSLYEASFFQYVWLEQQMQRGQLPAGCDQFNSIEDKLLQAFVQGGFKSPMHFASVRDSLEDRGTVEYLRDIARQAGLGTRLLDIEDIGLNAGGRFVDLLGTPIDSLFKLYPWEHLFNEAFGPAIAGSRTQFVEPPWKAILSNKGALALLWERHAGHPNLLPAFIDDDPAASLGPGWVRKPFFSREGANVEICTEGGEHLIEAGPYGGGPCIRQQFHPLPVFAGNHTVIGSWVIGDQPAGIGIREDNSPITKDSSRFLPHVISD</sequence>
<dbReference type="GO" id="GO:0016874">
    <property type="term" value="F:ligase activity"/>
    <property type="evidence" value="ECO:0007669"/>
    <property type="project" value="UniProtKB-KW"/>
</dbReference>
<name>A0A2C9EUQ4_PSEPH</name>
<dbReference type="RefSeq" id="WP_015637287.1">
    <property type="nucleotide sequence ID" value="NC_021237.1"/>
</dbReference>
<keyword evidence="4" id="KW-0067">ATP-binding</keyword>
<dbReference type="GO" id="GO:0005524">
    <property type="term" value="F:ATP binding"/>
    <property type="evidence" value="ECO:0007669"/>
    <property type="project" value="UniProtKB-KW"/>
</dbReference>
<dbReference type="GO" id="GO:0046872">
    <property type="term" value="F:metal ion binding"/>
    <property type="evidence" value="ECO:0007669"/>
    <property type="project" value="UniProtKB-KW"/>
</dbReference>
<evidence type="ECO:0000313" key="8">
    <source>
        <dbReference type="Proteomes" id="UP000013940"/>
    </source>
</evidence>
<dbReference type="AlphaFoldDB" id="A0A2C9EUQ4"/>
<reference evidence="8" key="1">
    <citation type="journal article" date="2014" name="Genome Announc.">
        <title>Full-genome sequence of the plant growth-promoting bacterium Pseudomonas protegens CHA0.</title>
        <authorList>
            <person name="Jousset A."/>
            <person name="Schuldes J."/>
            <person name="Keel C."/>
            <person name="Maurhofer M."/>
            <person name="Daniel R."/>
            <person name="Scheu S."/>
            <person name="Thuermer A."/>
        </authorList>
    </citation>
    <scope>NUCLEOTIDE SEQUENCE [LARGE SCALE GENOMIC DNA]</scope>
    <source>
        <strain evidence="8">DSM 19095 / LMG 27888 / CFBP 6595 / CHA0</strain>
    </source>
</reference>
<feature type="domain" description="Glutathionylspermidine synthase pre-ATP-grasp-like" evidence="6">
    <location>
        <begin position="12"/>
        <end position="383"/>
    </location>
</feature>
<evidence type="ECO:0000256" key="3">
    <source>
        <dbReference type="ARBA" id="ARBA00022741"/>
    </source>
</evidence>
<keyword evidence="1" id="KW-0436">Ligase</keyword>
<evidence type="ECO:0000256" key="1">
    <source>
        <dbReference type="ARBA" id="ARBA00022598"/>
    </source>
</evidence>
<dbReference type="Gene3D" id="3.30.1490.330">
    <property type="match status" value="1"/>
</dbReference>
<dbReference type="EMBL" id="CP003190">
    <property type="protein sequence ID" value="AGL87394.1"/>
    <property type="molecule type" value="Genomic_DNA"/>
</dbReference>
<evidence type="ECO:0000259" key="6">
    <source>
        <dbReference type="Pfam" id="PF03738"/>
    </source>
</evidence>
<keyword evidence="3" id="KW-0547">Nucleotide-binding</keyword>
<dbReference type="InterPro" id="IPR005494">
    <property type="entry name" value="GSPS_pre-ATP-grasp-like_dom"/>
</dbReference>
<dbReference type="GeneID" id="57478666"/>
<evidence type="ECO:0000256" key="4">
    <source>
        <dbReference type="ARBA" id="ARBA00022840"/>
    </source>
</evidence>
<dbReference type="SUPFAM" id="SSF56059">
    <property type="entry name" value="Glutathione synthetase ATP-binding domain-like"/>
    <property type="match status" value="1"/>
</dbReference>
<accession>A0A2C9EUQ4</accession>
<protein>
    <recommendedName>
        <fullName evidence="6">Glutathionylspermidine synthase pre-ATP-grasp-like domain-containing protein</fullName>
    </recommendedName>
</protein>
<dbReference type="InterPro" id="IPR016185">
    <property type="entry name" value="PreATP-grasp_dom_sf"/>
</dbReference>
<keyword evidence="5" id="KW-0460">Magnesium</keyword>
<evidence type="ECO:0000256" key="5">
    <source>
        <dbReference type="ARBA" id="ARBA00022842"/>
    </source>
</evidence>